<reference evidence="1" key="1">
    <citation type="submission" date="2022-05" db="EMBL/GenBank/DDBJ databases">
        <title>Comparative genomics of Staphylococcus equorum isolates.</title>
        <authorList>
            <person name="Luelf R.H."/>
        </authorList>
    </citation>
    <scope>NUCLEOTIDE SEQUENCE</scope>
    <source>
        <strain evidence="1">TMW 2.2497</strain>
    </source>
</reference>
<dbReference type="EMBL" id="JAMBQA010000012">
    <property type="protein sequence ID" value="MDG0847268.1"/>
    <property type="molecule type" value="Genomic_DNA"/>
</dbReference>
<dbReference type="AlphaFoldDB" id="A0A9X4L706"/>
<gene>
    <name evidence="1" type="ORF">M4L89_13640</name>
</gene>
<comment type="caution">
    <text evidence="1">The sequence shown here is derived from an EMBL/GenBank/DDBJ whole genome shotgun (WGS) entry which is preliminary data.</text>
</comment>
<dbReference type="RefSeq" id="WP_277583634.1">
    <property type="nucleotide sequence ID" value="NZ_JAMBPY010000015.1"/>
</dbReference>
<proteinExistence type="predicted"/>
<protein>
    <submittedName>
        <fullName evidence="1">Uncharacterized protein</fullName>
    </submittedName>
</protein>
<name>A0A9X4L706_9STAP</name>
<evidence type="ECO:0000313" key="1">
    <source>
        <dbReference type="EMBL" id="MDG0847268.1"/>
    </source>
</evidence>
<evidence type="ECO:0000313" key="2">
    <source>
        <dbReference type="Proteomes" id="UP001152422"/>
    </source>
</evidence>
<dbReference type="Proteomes" id="UP001152422">
    <property type="component" value="Unassembled WGS sequence"/>
</dbReference>
<sequence length="57" mass="6510">MNELDEAYKAYEDKFDEEPPLMFLRGLSLDEQAAAINERVKDGKDFGDHANEEGFLS</sequence>
<keyword evidence="2" id="KW-1185">Reference proteome</keyword>
<accession>A0A9X4L706</accession>
<organism evidence="1 2">
    <name type="scientific">Staphylococcus equorum</name>
    <dbReference type="NCBI Taxonomy" id="246432"/>
    <lineage>
        <taxon>Bacteria</taxon>
        <taxon>Bacillati</taxon>
        <taxon>Bacillota</taxon>
        <taxon>Bacilli</taxon>
        <taxon>Bacillales</taxon>
        <taxon>Staphylococcaceae</taxon>
        <taxon>Staphylococcus</taxon>
    </lineage>
</organism>